<proteinExistence type="predicted"/>
<name>A0A811S1J1_9POAL</name>
<keyword evidence="2" id="KW-1185">Reference proteome</keyword>
<protein>
    <submittedName>
        <fullName evidence="1">Uncharacterized protein</fullName>
    </submittedName>
</protein>
<sequence length="313" mass="34812">MGLVEAWAFGMTSVEAWAFGMAAEEAFTFGMAAEEALVAFGMASVEAWAFGMVAVQALVAFGMAEAQAFASRLKSEGYELFVQILVALKLTASVLSYLAYDQYRLGEDTVHIEDVIDLDEFVMLNFMVDHSFPHMQADENGLVFYPRETDQSLHIYVVSDKAKKFVLSLLDALRENERHGICFGEFGWNNLLVSRSPGKAKSHDVALITDLVGPALDHQLRLNYTNAHTVIAHLFMNDVPNDIGALLDLMQYNFAERSLFSIHCSLVSMANHSGLFKELFDTLFNVVPPAELHDILQRMRAIFLLLFCIGGHG</sequence>
<dbReference type="PANTHER" id="PTHR35161">
    <property type="entry name" value="OS02G0303100 PROTEIN"/>
    <property type="match status" value="1"/>
</dbReference>
<organism evidence="1 2">
    <name type="scientific">Miscanthus lutarioriparius</name>
    <dbReference type="NCBI Taxonomy" id="422564"/>
    <lineage>
        <taxon>Eukaryota</taxon>
        <taxon>Viridiplantae</taxon>
        <taxon>Streptophyta</taxon>
        <taxon>Embryophyta</taxon>
        <taxon>Tracheophyta</taxon>
        <taxon>Spermatophyta</taxon>
        <taxon>Magnoliopsida</taxon>
        <taxon>Liliopsida</taxon>
        <taxon>Poales</taxon>
        <taxon>Poaceae</taxon>
        <taxon>PACMAD clade</taxon>
        <taxon>Panicoideae</taxon>
        <taxon>Andropogonodae</taxon>
        <taxon>Andropogoneae</taxon>
        <taxon>Saccharinae</taxon>
        <taxon>Miscanthus</taxon>
    </lineage>
</organism>
<accession>A0A811S1J1</accession>
<evidence type="ECO:0000313" key="2">
    <source>
        <dbReference type="Proteomes" id="UP000604825"/>
    </source>
</evidence>
<dbReference type="EMBL" id="CAJGYO010000018">
    <property type="protein sequence ID" value="CAD6335230.1"/>
    <property type="molecule type" value="Genomic_DNA"/>
</dbReference>
<comment type="caution">
    <text evidence="1">The sequence shown here is derived from an EMBL/GenBank/DDBJ whole genome shotgun (WGS) entry which is preliminary data.</text>
</comment>
<dbReference type="PANTHER" id="PTHR35161:SF18">
    <property type="entry name" value="METAXIN GLUTATHIONE S-TRANSFERASE DOMAIN-CONTAINING PROTEIN"/>
    <property type="match status" value="1"/>
</dbReference>
<dbReference type="AlphaFoldDB" id="A0A811S1J1"/>
<dbReference type="Proteomes" id="UP000604825">
    <property type="component" value="Unassembled WGS sequence"/>
</dbReference>
<reference evidence="1" key="1">
    <citation type="submission" date="2020-10" db="EMBL/GenBank/DDBJ databases">
        <authorList>
            <person name="Han B."/>
            <person name="Lu T."/>
            <person name="Zhao Q."/>
            <person name="Huang X."/>
            <person name="Zhao Y."/>
        </authorList>
    </citation>
    <scope>NUCLEOTIDE SEQUENCE</scope>
</reference>
<gene>
    <name evidence="1" type="ORF">NCGR_LOCUS59328</name>
</gene>
<evidence type="ECO:0000313" key="1">
    <source>
        <dbReference type="EMBL" id="CAD6335230.1"/>
    </source>
</evidence>